<dbReference type="OrthoDB" id="9800940at2"/>
<evidence type="ECO:0000256" key="5">
    <source>
        <dbReference type="ARBA" id="ARBA00022723"/>
    </source>
</evidence>
<evidence type="ECO:0000256" key="2">
    <source>
        <dbReference type="ARBA" id="ARBA00012477"/>
    </source>
</evidence>
<comment type="caution">
    <text evidence="11">The sequence shown here is derived from an EMBL/GenBank/DDBJ whole genome shotgun (WGS) entry which is preliminary data.</text>
</comment>
<protein>
    <recommendedName>
        <fullName evidence="2 10">Ribonuclease Z</fullName>
        <shortName evidence="10">RNase Z</shortName>
        <ecNumber evidence="2 10">3.1.26.11</ecNumber>
    </recommendedName>
    <alternativeName>
        <fullName evidence="10">tRNA 3 endonuclease</fullName>
    </alternativeName>
    <alternativeName>
        <fullName evidence="10">tRNase Z</fullName>
    </alternativeName>
</protein>
<dbReference type="SUPFAM" id="SSF56281">
    <property type="entry name" value="Metallo-hydrolase/oxidoreductase"/>
    <property type="match status" value="1"/>
</dbReference>
<dbReference type="RefSeq" id="WP_144449026.1">
    <property type="nucleotide sequence ID" value="NZ_VLKZ01000002.1"/>
</dbReference>
<feature type="binding site" evidence="10">
    <location>
        <position position="211"/>
    </location>
    <ligand>
        <name>Zn(2+)</name>
        <dbReference type="ChEBI" id="CHEBI:29105"/>
        <label>1</label>
        <note>catalytic</note>
    </ligand>
</feature>
<evidence type="ECO:0000256" key="1">
    <source>
        <dbReference type="ARBA" id="ARBA00011738"/>
    </source>
</evidence>
<accession>A0A562QQH3</accession>
<sequence>MEFHFLGTGSGVPATKRNVSGLVVRFLQKKSTQWLFDCGEATQHQILNSPVTLSKIDRIFISHLHGDHIFGLPGLLCSRSAQGAKSKLTIYGPEGIQTFVETTLSVSQSYLAYEIEYVVTQEGMIYSDKTITVQALHVDHVMPGFAYKLIEADQPGTLQVDLLKEKGIEPGPIYQQIKRGEVIELPDGSYLNGAEFIGEAKKGRIVVISGDTRPMETMCEFAKDADLLIHEATFRSDKKSHADQFGHSTICDVAKLAKQANVKSLILTHISSRYVDVEEELKAEAEPFFPNTLIAYDFMVHEL</sequence>
<feature type="binding site" evidence="10">
    <location>
        <position position="269"/>
    </location>
    <ligand>
        <name>Zn(2+)</name>
        <dbReference type="ChEBI" id="CHEBI:29105"/>
        <label>2</label>
        <note>catalytic</note>
    </ligand>
</feature>
<dbReference type="NCBIfam" id="TIGR02651">
    <property type="entry name" value="RNase_Z"/>
    <property type="match status" value="1"/>
</dbReference>
<organism evidence="11 12">
    <name type="scientific">Halalkalibacter nanhaiisediminis</name>
    <dbReference type="NCBI Taxonomy" id="688079"/>
    <lineage>
        <taxon>Bacteria</taxon>
        <taxon>Bacillati</taxon>
        <taxon>Bacillota</taxon>
        <taxon>Bacilli</taxon>
        <taxon>Bacillales</taxon>
        <taxon>Bacillaceae</taxon>
        <taxon>Halalkalibacter</taxon>
    </lineage>
</organism>
<evidence type="ECO:0000256" key="10">
    <source>
        <dbReference type="HAMAP-Rule" id="MF_01818"/>
    </source>
</evidence>
<keyword evidence="6 10" id="KW-0255">Endonuclease</keyword>
<evidence type="ECO:0000256" key="8">
    <source>
        <dbReference type="ARBA" id="ARBA00022833"/>
    </source>
</evidence>
<proteinExistence type="inferred from homology"/>
<keyword evidence="7 10" id="KW-0378">Hydrolase</keyword>
<gene>
    <name evidence="10" type="primary">rnz</name>
    <name evidence="11" type="ORF">IQ10_00631</name>
</gene>
<comment type="similarity">
    <text evidence="10">Belongs to the RNase Z family.</text>
</comment>
<dbReference type="PANTHER" id="PTHR46018">
    <property type="entry name" value="ZINC PHOSPHODIESTERASE ELAC PROTEIN 1"/>
    <property type="match status" value="1"/>
</dbReference>
<evidence type="ECO:0000256" key="9">
    <source>
        <dbReference type="ARBA" id="ARBA00057812"/>
    </source>
</evidence>
<dbReference type="InterPro" id="IPR036866">
    <property type="entry name" value="RibonucZ/Hydroxyglut_hydro"/>
</dbReference>
<feature type="binding site" evidence="10">
    <location>
        <position position="63"/>
    </location>
    <ligand>
        <name>Zn(2+)</name>
        <dbReference type="ChEBI" id="CHEBI:29105"/>
        <label>1</label>
        <note>catalytic</note>
    </ligand>
</feature>
<dbReference type="PANTHER" id="PTHR46018:SF2">
    <property type="entry name" value="ZINC PHOSPHODIESTERASE ELAC PROTEIN 1"/>
    <property type="match status" value="1"/>
</dbReference>
<dbReference type="NCBIfam" id="NF000801">
    <property type="entry name" value="PRK00055.1-3"/>
    <property type="match status" value="1"/>
</dbReference>
<feature type="binding site" evidence="10">
    <location>
        <position position="67"/>
    </location>
    <ligand>
        <name>Zn(2+)</name>
        <dbReference type="ChEBI" id="CHEBI:29105"/>
        <label>2</label>
        <note>catalytic</note>
    </ligand>
</feature>
<keyword evidence="8 10" id="KW-0862">Zinc</keyword>
<reference evidence="11 12" key="1">
    <citation type="journal article" date="2015" name="Stand. Genomic Sci.">
        <title>Genomic Encyclopedia of Bacterial and Archaeal Type Strains, Phase III: the genomes of soil and plant-associated and newly described type strains.</title>
        <authorList>
            <person name="Whitman W.B."/>
            <person name="Woyke T."/>
            <person name="Klenk H.P."/>
            <person name="Zhou Y."/>
            <person name="Lilburn T.G."/>
            <person name="Beck B.J."/>
            <person name="De Vos P."/>
            <person name="Vandamme P."/>
            <person name="Eisen J.A."/>
            <person name="Garrity G."/>
            <person name="Hugenholtz P."/>
            <person name="Kyrpides N.C."/>
        </authorList>
    </citation>
    <scope>NUCLEOTIDE SEQUENCE [LARGE SCALE GENOMIC DNA]</scope>
    <source>
        <strain evidence="11 12">CGMCC 1.10116</strain>
    </source>
</reference>
<evidence type="ECO:0000313" key="11">
    <source>
        <dbReference type="EMBL" id="TWI58923.1"/>
    </source>
</evidence>
<dbReference type="CDD" id="cd07717">
    <property type="entry name" value="RNaseZ_ZiPD-like_MBL-fold"/>
    <property type="match status" value="1"/>
</dbReference>
<comment type="catalytic activity">
    <reaction evidence="10">
        <text>Endonucleolytic cleavage of RNA, removing extra 3' nucleotides from tRNA precursor, generating 3' termini of tRNAs. A 3'-hydroxy group is left at the tRNA terminus and a 5'-phosphoryl group is left at the trailer molecule.</text>
        <dbReference type="EC" id="3.1.26.11"/>
    </reaction>
</comment>
<comment type="subunit">
    <text evidence="1 10">Homodimer.</text>
</comment>
<feature type="binding site" evidence="10">
    <location>
        <position position="68"/>
    </location>
    <ligand>
        <name>Zn(2+)</name>
        <dbReference type="ChEBI" id="CHEBI:29105"/>
        <label>2</label>
        <note>catalytic</note>
    </ligand>
</feature>
<dbReference type="Proteomes" id="UP000315711">
    <property type="component" value="Unassembled WGS sequence"/>
</dbReference>
<dbReference type="EMBL" id="VLKZ01000002">
    <property type="protein sequence ID" value="TWI58923.1"/>
    <property type="molecule type" value="Genomic_DNA"/>
</dbReference>
<dbReference type="GO" id="GO:0008270">
    <property type="term" value="F:zinc ion binding"/>
    <property type="evidence" value="ECO:0007669"/>
    <property type="project" value="UniProtKB-UniRule"/>
</dbReference>
<dbReference type="Pfam" id="PF23023">
    <property type="entry name" value="Anti-Pycsar_Apyc1"/>
    <property type="match status" value="1"/>
</dbReference>
<dbReference type="GO" id="GO:0042781">
    <property type="term" value="F:3'-tRNA processing endoribonuclease activity"/>
    <property type="evidence" value="ECO:0007669"/>
    <property type="project" value="UniProtKB-UniRule"/>
</dbReference>
<dbReference type="HAMAP" id="MF_01818">
    <property type="entry name" value="RNase_Z_BN"/>
    <property type="match status" value="1"/>
</dbReference>
<keyword evidence="4 10" id="KW-0540">Nuclease</keyword>
<dbReference type="GO" id="GO:0042802">
    <property type="term" value="F:identical protein binding"/>
    <property type="evidence" value="ECO:0007669"/>
    <property type="project" value="UniProtKB-ARBA"/>
</dbReference>
<evidence type="ECO:0000313" key="12">
    <source>
        <dbReference type="Proteomes" id="UP000315711"/>
    </source>
</evidence>
<evidence type="ECO:0000256" key="7">
    <source>
        <dbReference type="ARBA" id="ARBA00022801"/>
    </source>
</evidence>
<dbReference type="EC" id="3.1.26.11" evidence="2 10"/>
<dbReference type="InterPro" id="IPR013471">
    <property type="entry name" value="RNase_Z/BN"/>
</dbReference>
<feature type="binding site" evidence="10">
    <location>
        <position position="140"/>
    </location>
    <ligand>
        <name>Zn(2+)</name>
        <dbReference type="ChEBI" id="CHEBI:29105"/>
        <label>1</label>
        <note>catalytic</note>
    </ligand>
</feature>
<keyword evidence="5 10" id="KW-0479">Metal-binding</keyword>
<comment type="cofactor">
    <cofactor evidence="10">
        <name>Zn(2+)</name>
        <dbReference type="ChEBI" id="CHEBI:29105"/>
    </cofactor>
    <text evidence="10">Binds 2 Zn(2+) ions.</text>
</comment>
<dbReference type="AlphaFoldDB" id="A0A562QQH3"/>
<keyword evidence="12" id="KW-1185">Reference proteome</keyword>
<evidence type="ECO:0000256" key="6">
    <source>
        <dbReference type="ARBA" id="ARBA00022759"/>
    </source>
</evidence>
<feature type="active site" description="Proton acceptor" evidence="10">
    <location>
        <position position="67"/>
    </location>
</feature>
<comment type="function">
    <text evidence="9 10">Zinc phosphodiesterase, which displays some tRNA 3'-processing endonuclease activity. Probably involved in tRNA maturation, by removing a 3'-trailer from precursor tRNA.</text>
</comment>
<feature type="binding site" evidence="10">
    <location>
        <position position="211"/>
    </location>
    <ligand>
        <name>Zn(2+)</name>
        <dbReference type="ChEBI" id="CHEBI:29105"/>
        <label>2</label>
        <note>catalytic</note>
    </ligand>
</feature>
<name>A0A562QQH3_9BACI</name>
<dbReference type="Gene3D" id="3.60.15.10">
    <property type="entry name" value="Ribonuclease Z/Hydroxyacylglutathione hydrolase-like"/>
    <property type="match status" value="1"/>
</dbReference>
<dbReference type="FunFam" id="3.60.15.10:FF:000002">
    <property type="entry name" value="Ribonuclease Z"/>
    <property type="match status" value="1"/>
</dbReference>
<evidence type="ECO:0000256" key="4">
    <source>
        <dbReference type="ARBA" id="ARBA00022722"/>
    </source>
</evidence>
<evidence type="ECO:0000256" key="3">
    <source>
        <dbReference type="ARBA" id="ARBA00022694"/>
    </source>
</evidence>
<keyword evidence="3 10" id="KW-0819">tRNA processing</keyword>
<feature type="binding site" evidence="10">
    <location>
        <position position="65"/>
    </location>
    <ligand>
        <name>Zn(2+)</name>
        <dbReference type="ChEBI" id="CHEBI:29105"/>
        <label>1</label>
        <note>catalytic</note>
    </ligand>
</feature>